<dbReference type="OrthoDB" id="5339271at2759"/>
<dbReference type="Pfam" id="PF13847">
    <property type="entry name" value="Methyltransf_31"/>
    <property type="match status" value="1"/>
</dbReference>
<keyword evidence="2" id="KW-0808">Transferase</keyword>
<sequence length="307" mass="34330">MSDSAGRRSKSHDSAYLAEYYDLRAKADAMVLNAQDDAKIYISALKKQVESYYPLDHHGQHLIVLDVGTGTGRVLANLATDAVRDNIPLSNVEFIGVDEKPSMIHRALAVQQETPSMSHVGRIDWLVGEALHLISAELLETHINQVDLLLSASGSASFLTRSGELLKFLAQAAALLRPRSGRFYLSVKRDLLSTQSATESMGANETSTGLCKREEFWSELYENIVYRQLPIERPTVDGSIKRALYQLQVIKLTNAGHEEVIEETHIESVQRIWKELELLECFKEAGLECVETIQSSYETYYVLKQAG</sequence>
<dbReference type="AlphaFoldDB" id="A0A0F0IH52"/>
<feature type="domain" description="Methyltransferase" evidence="1">
    <location>
        <begin position="61"/>
        <end position="181"/>
    </location>
</feature>
<dbReference type="EMBL" id="JZEE01000199">
    <property type="protein sequence ID" value="KJK67154.1"/>
    <property type="molecule type" value="Genomic_DNA"/>
</dbReference>
<evidence type="ECO:0000259" key="1">
    <source>
        <dbReference type="Pfam" id="PF13847"/>
    </source>
</evidence>
<accession>A0A0F0IH52</accession>
<gene>
    <name evidence="2" type="ORF">P875_00117460</name>
</gene>
<dbReference type="GO" id="GO:0008168">
    <property type="term" value="F:methyltransferase activity"/>
    <property type="evidence" value="ECO:0007669"/>
    <property type="project" value="UniProtKB-KW"/>
</dbReference>
<dbReference type="Proteomes" id="UP000033540">
    <property type="component" value="Unassembled WGS sequence"/>
</dbReference>
<name>A0A0F0IH52_ASPPU</name>
<comment type="caution">
    <text evidence="2">The sequence shown here is derived from an EMBL/GenBank/DDBJ whole genome shotgun (WGS) entry which is preliminary data.</text>
</comment>
<dbReference type="SUPFAM" id="SSF53335">
    <property type="entry name" value="S-adenosyl-L-methionine-dependent methyltransferases"/>
    <property type="match status" value="1"/>
</dbReference>
<dbReference type="CDD" id="cd02440">
    <property type="entry name" value="AdoMet_MTases"/>
    <property type="match status" value="1"/>
</dbReference>
<keyword evidence="2" id="KW-0489">Methyltransferase</keyword>
<evidence type="ECO:0000313" key="3">
    <source>
        <dbReference type="Proteomes" id="UP000033540"/>
    </source>
</evidence>
<organism evidence="2 3">
    <name type="scientific">Aspergillus parasiticus (strain ATCC 56775 / NRRL 5862 / SRRC 143 / SU-1)</name>
    <dbReference type="NCBI Taxonomy" id="1403190"/>
    <lineage>
        <taxon>Eukaryota</taxon>
        <taxon>Fungi</taxon>
        <taxon>Dikarya</taxon>
        <taxon>Ascomycota</taxon>
        <taxon>Pezizomycotina</taxon>
        <taxon>Eurotiomycetes</taxon>
        <taxon>Eurotiomycetidae</taxon>
        <taxon>Eurotiales</taxon>
        <taxon>Aspergillaceae</taxon>
        <taxon>Aspergillus</taxon>
        <taxon>Aspergillus subgen. Circumdati</taxon>
    </lineage>
</organism>
<reference evidence="2 3" key="1">
    <citation type="submission" date="2015-02" db="EMBL/GenBank/DDBJ databases">
        <title>Draft genome sequence of Aspergillus parasiticus SU-1.</title>
        <authorList>
            <person name="Yu J."/>
            <person name="Fedorova N."/>
            <person name="Yin Y."/>
            <person name="Losada L."/>
            <person name="Zafar N."/>
            <person name="Taujale R."/>
            <person name="Ehrlich K.C."/>
            <person name="Bhatnagar D."/>
            <person name="Cleveland T.E."/>
            <person name="Bennett J.W."/>
            <person name="Nierman W.C."/>
        </authorList>
    </citation>
    <scope>NUCLEOTIDE SEQUENCE [LARGE SCALE GENOMIC DNA]</scope>
    <source>
        <strain evidence="3">ATCC 56775 / NRRL 5862 / SRRC 143 / SU-1</strain>
    </source>
</reference>
<dbReference type="InterPro" id="IPR025714">
    <property type="entry name" value="Methyltranfer_dom"/>
</dbReference>
<evidence type="ECO:0000313" key="2">
    <source>
        <dbReference type="EMBL" id="KJK67154.1"/>
    </source>
</evidence>
<protein>
    <submittedName>
        <fullName evidence="2">Methyltransferase domain protein</fullName>
    </submittedName>
</protein>
<dbReference type="Gene3D" id="3.40.50.150">
    <property type="entry name" value="Vaccinia Virus protein VP39"/>
    <property type="match status" value="1"/>
</dbReference>
<dbReference type="GO" id="GO:0032259">
    <property type="term" value="P:methylation"/>
    <property type="evidence" value="ECO:0007669"/>
    <property type="project" value="UniProtKB-KW"/>
</dbReference>
<dbReference type="InterPro" id="IPR029063">
    <property type="entry name" value="SAM-dependent_MTases_sf"/>
</dbReference>
<proteinExistence type="predicted"/>